<feature type="transmembrane region" description="Helical" evidence="5">
    <location>
        <begin position="91"/>
        <end position="111"/>
    </location>
</feature>
<dbReference type="PIRSF" id="PIRSF006060">
    <property type="entry name" value="AA_transporter"/>
    <property type="match status" value="1"/>
</dbReference>
<dbReference type="PANTHER" id="PTHR42770">
    <property type="entry name" value="AMINO ACID TRANSPORTER-RELATED"/>
    <property type="match status" value="1"/>
</dbReference>
<dbReference type="GO" id="GO:0055085">
    <property type="term" value="P:transmembrane transport"/>
    <property type="evidence" value="ECO:0007669"/>
    <property type="project" value="InterPro"/>
</dbReference>
<dbReference type="AlphaFoldDB" id="A0A1R7QE99"/>
<reference evidence="7 8" key="1">
    <citation type="submission" date="2017-02" db="EMBL/GenBank/DDBJ databases">
        <authorList>
            <person name="Peterson S.W."/>
        </authorList>
    </citation>
    <scope>NUCLEOTIDE SEQUENCE [LARGE SCALE GENOMIC DNA]</scope>
    <source>
        <strain evidence="7">C6</strain>
    </source>
</reference>
<evidence type="ECO:0000313" key="7">
    <source>
        <dbReference type="EMBL" id="SJX22599.1"/>
    </source>
</evidence>
<evidence type="ECO:0000256" key="4">
    <source>
        <dbReference type="ARBA" id="ARBA00023136"/>
    </source>
</evidence>
<name>A0A1R7QE99_ACIJO</name>
<feature type="transmembrane region" description="Helical" evidence="5">
    <location>
        <begin position="190"/>
        <end position="215"/>
    </location>
</feature>
<feature type="transmembrane region" description="Helical" evidence="5">
    <location>
        <begin position="405"/>
        <end position="424"/>
    </location>
</feature>
<evidence type="ECO:0000256" key="1">
    <source>
        <dbReference type="ARBA" id="ARBA00004141"/>
    </source>
</evidence>
<organism evidence="7 8">
    <name type="scientific">Acinetobacter johnsonii</name>
    <dbReference type="NCBI Taxonomy" id="40214"/>
    <lineage>
        <taxon>Bacteria</taxon>
        <taxon>Pseudomonadati</taxon>
        <taxon>Pseudomonadota</taxon>
        <taxon>Gammaproteobacteria</taxon>
        <taxon>Moraxellales</taxon>
        <taxon>Moraxellaceae</taxon>
        <taxon>Acinetobacter</taxon>
    </lineage>
</organism>
<feature type="transmembrane region" description="Helical" evidence="5">
    <location>
        <begin position="290"/>
        <end position="311"/>
    </location>
</feature>
<proteinExistence type="predicted"/>
<keyword evidence="3 5" id="KW-1133">Transmembrane helix</keyword>
<accession>A0A1R7QE99</accession>
<dbReference type="Proteomes" id="UP000196240">
    <property type="component" value="Unassembled WGS sequence"/>
</dbReference>
<keyword evidence="2 5" id="KW-0812">Transmembrane</keyword>
<dbReference type="GO" id="GO:0016020">
    <property type="term" value="C:membrane"/>
    <property type="evidence" value="ECO:0007669"/>
    <property type="project" value="UniProtKB-SubCell"/>
</dbReference>
<evidence type="ECO:0000256" key="2">
    <source>
        <dbReference type="ARBA" id="ARBA00022692"/>
    </source>
</evidence>
<keyword evidence="4 5" id="KW-0472">Membrane</keyword>
<dbReference type="EMBL" id="FUUY01000007">
    <property type="protein sequence ID" value="SJX22599.1"/>
    <property type="molecule type" value="Genomic_DNA"/>
</dbReference>
<feature type="transmembrane region" description="Helical" evidence="5">
    <location>
        <begin position="131"/>
        <end position="149"/>
    </location>
</feature>
<feature type="transmembrane region" description="Helical" evidence="5">
    <location>
        <begin position="158"/>
        <end position="178"/>
    </location>
</feature>
<gene>
    <name evidence="7" type="primary">puuP_3</name>
    <name evidence="7" type="ORF">ACNJC6_02246</name>
</gene>
<dbReference type="RefSeq" id="WP_087013205.1">
    <property type="nucleotide sequence ID" value="NZ_FUUY01000007.1"/>
</dbReference>
<comment type="subcellular location">
    <subcellularLocation>
        <location evidence="1">Membrane</location>
        <topology evidence="1">Multi-pass membrane protein</topology>
    </subcellularLocation>
</comment>
<dbReference type="InterPro" id="IPR004841">
    <property type="entry name" value="AA-permease/SLC12A_dom"/>
</dbReference>
<evidence type="ECO:0000256" key="3">
    <source>
        <dbReference type="ARBA" id="ARBA00022989"/>
    </source>
</evidence>
<dbReference type="PANTHER" id="PTHR42770:SF16">
    <property type="entry name" value="AMINO ACID PERMEASE"/>
    <property type="match status" value="1"/>
</dbReference>
<feature type="transmembrane region" description="Helical" evidence="5">
    <location>
        <begin position="338"/>
        <end position="360"/>
    </location>
</feature>
<feature type="transmembrane region" description="Helical" evidence="5">
    <location>
        <begin position="366"/>
        <end position="393"/>
    </location>
</feature>
<feature type="transmembrane region" description="Helical" evidence="5">
    <location>
        <begin position="236"/>
        <end position="258"/>
    </location>
</feature>
<feature type="transmembrane region" description="Helical" evidence="5">
    <location>
        <begin position="53"/>
        <end position="71"/>
    </location>
</feature>
<evidence type="ECO:0000313" key="8">
    <source>
        <dbReference type="Proteomes" id="UP000196240"/>
    </source>
</evidence>
<dbReference type="Gene3D" id="1.20.1740.10">
    <property type="entry name" value="Amino acid/polyamine transporter I"/>
    <property type="match status" value="1"/>
</dbReference>
<feature type="transmembrane region" description="Helical" evidence="5">
    <location>
        <begin position="12"/>
        <end position="41"/>
    </location>
</feature>
<evidence type="ECO:0000256" key="5">
    <source>
        <dbReference type="SAM" id="Phobius"/>
    </source>
</evidence>
<sequence length="473" mass="51141">MDHPNKQESLSGSLGVLSIVFMVIATAAPLTVMVAVTPLIITLGNGGGVVFDILTATIIMLLFSIGFVSMAKYIDNAGAFYAFIQKGLGRAIGLGSASLAWISYFFILIALEAYIGVALADLLKSFLGVEIPWWILSLSIISIVAYLGYRHIELSSKFLGVALVAEIGVVLIIDFLFFQRNGVTALTPSAFSIDVISSGSIGLGIMFAIFGFIGFESTVIFREEAKDPQKTIPRATYLAVILVGLFFCISTWCLVSIVGTDKIMAFTSEHGESSYLLVAEQYLGKVFTDVILVLLVTSLFACILSLHNVVVRYQYVLGKYGVLPTVLSKVHVKHNSPYMSSAIQSASSFILLTILILLSWDPVANIYTWGASAGTLGYMFILSLTCISVIVFFIKNKEGNFWKTFVAPVLGLLGLLFCLGMAIINLPTLVGDSIAVAKVVGFVLIGTFLFGMLIANLMKAKSPQKFERLKELA</sequence>
<dbReference type="InterPro" id="IPR050367">
    <property type="entry name" value="APC_superfamily"/>
</dbReference>
<dbReference type="Pfam" id="PF00324">
    <property type="entry name" value="AA_permease"/>
    <property type="match status" value="1"/>
</dbReference>
<feature type="transmembrane region" description="Helical" evidence="5">
    <location>
        <begin position="436"/>
        <end position="458"/>
    </location>
</feature>
<evidence type="ECO:0000259" key="6">
    <source>
        <dbReference type="Pfam" id="PF00324"/>
    </source>
</evidence>
<protein>
    <submittedName>
        <fullName evidence="7">Putrescine importer PuuP</fullName>
    </submittedName>
</protein>
<feature type="domain" description="Amino acid permease/ SLC12A" evidence="6">
    <location>
        <begin position="19"/>
        <end position="441"/>
    </location>
</feature>